<reference evidence="10 11" key="1">
    <citation type="submission" date="2023-06" db="EMBL/GenBank/DDBJ databases">
        <title>Complete Genome Sequence of Gallibacterium anatis Strain BJF12, Isolated from a chicken with diarrhea.</title>
        <authorList>
            <person name="Guo F."/>
            <person name="Bu W."/>
            <person name="Xu F."/>
            <person name="Wen T."/>
        </authorList>
    </citation>
    <scope>NUCLEOTIDE SEQUENCE [LARGE SCALE GENOMIC DNA]</scope>
    <source>
        <strain evidence="10 11">BJF12</strain>
    </source>
</reference>
<dbReference type="Gene3D" id="1.20.120.330">
    <property type="entry name" value="Nucleotidyltransferases domain 2"/>
    <property type="match status" value="2"/>
</dbReference>
<dbReference type="FunFam" id="3.30.460.10:FF:000009">
    <property type="entry name" value="Bifunctional glutamine synthetase adenylyltransferase/adenylyl-removing enzyme"/>
    <property type="match status" value="1"/>
</dbReference>
<evidence type="ECO:0000256" key="5">
    <source>
        <dbReference type="ARBA" id="ARBA00022842"/>
    </source>
</evidence>
<dbReference type="RefSeq" id="WP_285092490.1">
    <property type="nucleotide sequence ID" value="NZ_CP126975.1"/>
</dbReference>
<dbReference type="NCBIfam" id="NF008292">
    <property type="entry name" value="PRK11072.1"/>
    <property type="match status" value="1"/>
</dbReference>
<dbReference type="FunFam" id="1.20.120.330:FF:000005">
    <property type="entry name" value="Bifunctional glutamine synthetase adenylyltransferase/adenylyl-removing enzyme"/>
    <property type="match status" value="1"/>
</dbReference>
<evidence type="ECO:0000313" key="11">
    <source>
        <dbReference type="Proteomes" id="UP001226750"/>
    </source>
</evidence>
<dbReference type="CDD" id="cd05401">
    <property type="entry name" value="NT_GlnE_GlnD_like"/>
    <property type="match status" value="2"/>
</dbReference>
<dbReference type="InterPro" id="IPR023057">
    <property type="entry name" value="GlnE"/>
</dbReference>
<dbReference type="Gene3D" id="1.20.120.1510">
    <property type="match status" value="1"/>
</dbReference>
<dbReference type="PANTHER" id="PTHR30621:SF0">
    <property type="entry name" value="BIFUNCTIONAL GLUTAMINE SYNTHETASE ADENYLYLTRANSFERASE_ADENYLYL-REMOVING ENZYME"/>
    <property type="match status" value="1"/>
</dbReference>
<dbReference type="GO" id="GO:0005524">
    <property type="term" value="F:ATP binding"/>
    <property type="evidence" value="ECO:0007669"/>
    <property type="project" value="UniProtKB-UniRule"/>
</dbReference>
<dbReference type="AlphaFoldDB" id="A0AAX3XEI4"/>
<comment type="cofactor">
    <cofactor evidence="7">
        <name>Mg(2+)</name>
        <dbReference type="ChEBI" id="CHEBI:18420"/>
    </cofactor>
</comment>
<dbReference type="EC" id="2.7.7.89" evidence="7"/>
<dbReference type="GO" id="GO:0000287">
    <property type="term" value="F:magnesium ion binding"/>
    <property type="evidence" value="ECO:0007669"/>
    <property type="project" value="UniProtKB-UniRule"/>
</dbReference>
<keyword evidence="10" id="KW-0436">Ligase</keyword>
<dbReference type="SUPFAM" id="SSF81301">
    <property type="entry name" value="Nucleotidyltransferase"/>
    <property type="match status" value="2"/>
</dbReference>
<evidence type="ECO:0000256" key="1">
    <source>
        <dbReference type="ARBA" id="ARBA00022679"/>
    </source>
</evidence>
<keyword evidence="2 7" id="KW-0548">Nucleotidyltransferase</keyword>
<comment type="catalytic activity">
    <reaction evidence="7">
        <text>[glutamine synthetase]-L-tyrosine + ATP = [glutamine synthetase]-O(4)-(5'-adenylyl)-L-tyrosine + diphosphate</text>
        <dbReference type="Rhea" id="RHEA:18589"/>
        <dbReference type="Rhea" id="RHEA-COMP:10660"/>
        <dbReference type="Rhea" id="RHEA-COMP:10661"/>
        <dbReference type="ChEBI" id="CHEBI:30616"/>
        <dbReference type="ChEBI" id="CHEBI:33019"/>
        <dbReference type="ChEBI" id="CHEBI:46858"/>
        <dbReference type="ChEBI" id="CHEBI:83624"/>
        <dbReference type="EC" id="2.7.7.42"/>
    </reaction>
</comment>
<comment type="function">
    <text evidence="7">Involved in the regulation of glutamine synthetase GlnA, a key enzyme in the process to assimilate ammonia. When cellular nitrogen levels are high, the C-terminal adenylyl transferase (AT) inactivates GlnA by covalent transfer of an adenylyl group from ATP to specific tyrosine residue of GlnA, thus reducing its activity. Conversely, when nitrogen levels are low, the N-terminal adenylyl removase (AR) activates GlnA by removing the adenylyl group by phosphorolysis, increasing its activity. The regulatory region of GlnE binds the signal transduction protein PII (GlnB) which indicates the nitrogen status of the cell.</text>
</comment>
<dbReference type="Gene3D" id="1.10.4050.10">
    <property type="entry name" value="Glutamine synthase adenylyltransferase GlnE"/>
    <property type="match status" value="1"/>
</dbReference>
<dbReference type="Pfam" id="PF08335">
    <property type="entry name" value="GlnD_UR_UTase"/>
    <property type="match status" value="2"/>
</dbReference>
<dbReference type="EC" id="2.7.7.42" evidence="7"/>
<dbReference type="FunFam" id="3.30.460.10:FF:000014">
    <property type="entry name" value="Bifunctional glutamine synthetase adenylyltransferase/adenylyl-removing enzyme"/>
    <property type="match status" value="1"/>
</dbReference>
<dbReference type="SUPFAM" id="SSF81593">
    <property type="entry name" value="Nucleotidyltransferase substrate binding subunit/domain"/>
    <property type="match status" value="2"/>
</dbReference>
<dbReference type="GO" id="GO:0000820">
    <property type="term" value="P:regulation of glutamine family amino acid metabolic process"/>
    <property type="evidence" value="ECO:0007669"/>
    <property type="project" value="UniProtKB-UniRule"/>
</dbReference>
<keyword evidence="4 7" id="KW-0067">ATP-binding</keyword>
<dbReference type="InterPro" id="IPR005190">
    <property type="entry name" value="GlnE_rpt_dom"/>
</dbReference>
<dbReference type="GO" id="GO:0008882">
    <property type="term" value="F:[glutamate-ammonia-ligase] adenylyltransferase activity"/>
    <property type="evidence" value="ECO:0007669"/>
    <property type="project" value="UniProtKB-UniRule"/>
</dbReference>
<dbReference type="GO" id="GO:0047388">
    <property type="term" value="F:[glutamine synthetase]-adenylyl-L-tyrosine phosphorylase activity"/>
    <property type="evidence" value="ECO:0007669"/>
    <property type="project" value="UniProtKB-EC"/>
</dbReference>
<dbReference type="PANTHER" id="PTHR30621">
    <property type="entry name" value="GLUTAMINE SYNTHETASE ADENYLYLTRANSFERASE"/>
    <property type="match status" value="1"/>
</dbReference>
<evidence type="ECO:0000256" key="2">
    <source>
        <dbReference type="ARBA" id="ARBA00022695"/>
    </source>
</evidence>
<dbReference type="GO" id="GO:0016874">
    <property type="term" value="F:ligase activity"/>
    <property type="evidence" value="ECO:0007669"/>
    <property type="project" value="UniProtKB-KW"/>
</dbReference>
<feature type="domain" description="Glutamate-ammonia ligase adenylyltransferase repeated" evidence="8">
    <location>
        <begin position="579"/>
        <end position="829"/>
    </location>
</feature>
<feature type="domain" description="Glutamate-ammonia ligase adenylyltransferase repeated" evidence="8">
    <location>
        <begin position="38"/>
        <end position="277"/>
    </location>
</feature>
<keyword evidence="1 7" id="KW-0808">Transferase</keyword>
<protein>
    <recommendedName>
        <fullName evidence="7">Bifunctional glutamine synthetase adenylyltransferase/adenylyl-removing enzyme</fullName>
    </recommendedName>
    <alternativeName>
        <fullName evidence="7">ATP:glutamine synthetase adenylyltransferase</fullName>
    </alternativeName>
    <alternativeName>
        <fullName evidence="7">ATase</fullName>
    </alternativeName>
    <domain>
        <recommendedName>
            <fullName evidence="7">Glutamine synthetase adenylyl-L-tyrosine phosphorylase</fullName>
            <ecNumber evidence="7">2.7.7.89</ecNumber>
        </recommendedName>
        <alternativeName>
            <fullName evidence="7">Adenylyl removase</fullName>
            <shortName evidence="7">AR</shortName>
            <shortName evidence="7">AT-N</shortName>
        </alternativeName>
    </domain>
    <domain>
        <recommendedName>
            <fullName evidence="7">Glutamine synthetase adenylyl transferase</fullName>
            <ecNumber evidence="7">2.7.7.42</ecNumber>
        </recommendedName>
        <alternativeName>
            <fullName evidence="7">Adenylyl transferase</fullName>
            <shortName evidence="7">AT</shortName>
            <shortName evidence="7">AT-C</shortName>
        </alternativeName>
    </domain>
</protein>
<dbReference type="Pfam" id="PF03710">
    <property type="entry name" value="GlnE"/>
    <property type="match status" value="2"/>
</dbReference>
<feature type="region of interest" description="Adenylyl removase" evidence="7">
    <location>
        <begin position="1"/>
        <end position="466"/>
    </location>
</feature>
<feature type="domain" description="PII-uridylyltransferase/Glutamine-synthetase adenylyltransferase" evidence="9">
    <location>
        <begin position="849"/>
        <end position="941"/>
    </location>
</feature>
<organism evidence="10 11">
    <name type="scientific">Gallibacterium anatis</name>
    <dbReference type="NCBI Taxonomy" id="750"/>
    <lineage>
        <taxon>Bacteria</taxon>
        <taxon>Pseudomonadati</taxon>
        <taxon>Pseudomonadota</taxon>
        <taxon>Gammaproteobacteria</taxon>
        <taxon>Pasteurellales</taxon>
        <taxon>Pasteurellaceae</taxon>
        <taxon>Gallibacterium</taxon>
    </lineage>
</organism>
<dbReference type="Proteomes" id="UP001226750">
    <property type="component" value="Chromosome"/>
</dbReference>
<accession>A0AAX3XEI4</accession>
<evidence type="ECO:0000259" key="8">
    <source>
        <dbReference type="Pfam" id="PF03710"/>
    </source>
</evidence>
<evidence type="ECO:0000259" key="9">
    <source>
        <dbReference type="Pfam" id="PF08335"/>
    </source>
</evidence>
<evidence type="ECO:0000256" key="6">
    <source>
        <dbReference type="ARBA" id="ARBA00023268"/>
    </source>
</evidence>
<feature type="region of interest" description="Adenylyl transferase" evidence="7">
    <location>
        <begin position="473"/>
        <end position="969"/>
    </location>
</feature>
<proteinExistence type="inferred from homology"/>
<gene>
    <name evidence="7 10" type="primary">glnE</name>
    <name evidence="10" type="ORF">QP018_00870</name>
</gene>
<name>A0AAX3XEI4_9PAST</name>
<sequence length="969" mass="112463">MQLSSMQQQRLFDLLQNSTLKDHYQLPIAFENLPENLRQIATAIYFSDFVAEILQKYPAIFEQWLQQLPQFSDCAEYQQRLRTQLENVDGENKLYQILRRFRHCEMAKLSFCQSLNLASVEQIFHQLSELAEAIIVVTKDWLYQKLCVELGTPTNAEGEAQPLIILGMGKLGGRELNFSSDIDLIFTYPDHGETVGARRSIDNGQFFIRLGQRFIKALDQATIDGFVYRVDMRLRPFGEAGALALSFASIEDYYQEQGRDWERYAMIKARIMGEDANDPNHRYLSQLLRPFVYRRYIDFSAIQSLRDMKQKINAEVRRRGLVDNIKLGAGGIREIEFIVQVFQLIRGGREKALQQRELLRILPKLVELNLLQPLEATHLSQAYLFLRRVENILQAINDQQTQLLPTNEQDKQRLIDACRVFTYFNQQHQLVTIEYPIYDWNSFYKVLSQHQQNVRQVFSHLIGEEDDKNEEHQSEWQDFLGISFNYQDVITLLEKLKLSHQQEIADHLWQFKQEMLRKSIGVRGRDVLEQLLPILLDEMLAMKDAAVLLPRILEIIARIATRTTYLELLYENPNSRVLLMKLCSASPFVARQIADYPLLLDELLNPNTLLSPPPFSQYQAELEHYLMRIPQEDEEQLIDVLRQFKLATQLRVAAADILGALPVMKVSDHLTYLAEAIIASVVNLAWRQVTQRFGTPNHLQKDEKGFLVVGYGKLGGIELGYKSDLDLVFLYDAPANSETVGGKRNIDSGQFYLRLAQKINSIFNIHTNSGILYEVDMRLRPSGSSGLLVSSINAFHDYQLNEAWTWEKQALVRARPVFGEEKMRQRFTQIRRDVLSTEKEINQLKIDVREMREKMYQHLSHTEEGYFDIKKDRGGITDIEFIAQYLMLANAPKIPELTTWSDNVRIFEDMMKYQVITPEIGTKLTESYVELRNHIHHLNLAGKNSVVEAAPFSAIRAFIGQVWQQLFYQ</sequence>
<dbReference type="HAMAP" id="MF_00802">
    <property type="entry name" value="GlnE"/>
    <property type="match status" value="1"/>
</dbReference>
<dbReference type="InterPro" id="IPR043519">
    <property type="entry name" value="NT_sf"/>
</dbReference>
<dbReference type="Gene3D" id="3.30.460.10">
    <property type="entry name" value="Beta Polymerase, domain 2"/>
    <property type="match status" value="2"/>
</dbReference>
<comment type="similarity">
    <text evidence="7">Belongs to the GlnE family.</text>
</comment>
<evidence type="ECO:0000256" key="4">
    <source>
        <dbReference type="ARBA" id="ARBA00022840"/>
    </source>
</evidence>
<keyword evidence="3 7" id="KW-0547">Nucleotide-binding</keyword>
<evidence type="ECO:0000313" key="10">
    <source>
        <dbReference type="EMBL" id="WIM79840.1"/>
    </source>
</evidence>
<keyword evidence="11" id="KW-1185">Reference proteome</keyword>
<dbReference type="EMBL" id="CP126975">
    <property type="protein sequence ID" value="WIM79840.1"/>
    <property type="molecule type" value="Genomic_DNA"/>
</dbReference>
<feature type="domain" description="PII-uridylyltransferase/Glutamine-synthetase adenylyltransferase" evidence="9">
    <location>
        <begin position="306"/>
        <end position="461"/>
    </location>
</feature>
<dbReference type="InterPro" id="IPR013546">
    <property type="entry name" value="PII_UdlTrfase/GS_AdlTrfase"/>
</dbReference>
<dbReference type="GO" id="GO:0005829">
    <property type="term" value="C:cytosol"/>
    <property type="evidence" value="ECO:0007669"/>
    <property type="project" value="TreeGrafter"/>
</dbReference>
<keyword evidence="5 7" id="KW-0460">Magnesium</keyword>
<evidence type="ECO:0000256" key="3">
    <source>
        <dbReference type="ARBA" id="ARBA00022741"/>
    </source>
</evidence>
<keyword evidence="6 7" id="KW-0511">Multifunctional enzyme</keyword>
<comment type="catalytic activity">
    <reaction evidence="7">
        <text>[glutamine synthetase]-O(4)-(5'-adenylyl)-L-tyrosine + phosphate = [glutamine synthetase]-L-tyrosine + ADP</text>
        <dbReference type="Rhea" id="RHEA:43716"/>
        <dbReference type="Rhea" id="RHEA-COMP:10660"/>
        <dbReference type="Rhea" id="RHEA-COMP:10661"/>
        <dbReference type="ChEBI" id="CHEBI:43474"/>
        <dbReference type="ChEBI" id="CHEBI:46858"/>
        <dbReference type="ChEBI" id="CHEBI:83624"/>
        <dbReference type="ChEBI" id="CHEBI:456216"/>
        <dbReference type="EC" id="2.7.7.89"/>
    </reaction>
</comment>
<evidence type="ECO:0000256" key="7">
    <source>
        <dbReference type="HAMAP-Rule" id="MF_00802"/>
    </source>
</evidence>